<dbReference type="Pfam" id="PF00903">
    <property type="entry name" value="Glyoxalase"/>
    <property type="match status" value="2"/>
</dbReference>
<dbReference type="Proteomes" id="UP000030147">
    <property type="component" value="Unassembled WGS sequence"/>
</dbReference>
<keyword evidence="2" id="KW-0223">Dioxygenase</keyword>
<reference evidence="2 3" key="1">
    <citation type="journal article" date="2015" name="Stand. Genomic Sci.">
        <title>High quality draft genome sequence of the moderately halophilic bacterium Pontibacillus yanchengensis Y32(T) and comparison among Pontibacillus genomes.</title>
        <authorList>
            <person name="Huang J."/>
            <person name="Qiao Z.X."/>
            <person name="Tang J.W."/>
            <person name="Wang G."/>
        </authorList>
    </citation>
    <scope>NUCLEOTIDE SEQUENCE [LARGE SCALE GENOMIC DNA]</scope>
    <source>
        <strain evidence="2 3">Y32</strain>
    </source>
</reference>
<dbReference type="InterPro" id="IPR029068">
    <property type="entry name" value="Glyas_Bleomycin-R_OHBP_Dase"/>
</dbReference>
<evidence type="ECO:0000259" key="1">
    <source>
        <dbReference type="PROSITE" id="PS51819"/>
    </source>
</evidence>
<dbReference type="SUPFAM" id="SSF54593">
    <property type="entry name" value="Glyoxalase/Bleomycin resistance protein/Dihydroxybiphenyl dioxygenase"/>
    <property type="match status" value="1"/>
</dbReference>
<protein>
    <submittedName>
        <fullName evidence="2">Ring-cleaving dioxygenase</fullName>
    </submittedName>
</protein>
<dbReference type="InterPro" id="IPR052537">
    <property type="entry name" value="Extradiol_RC_dioxygenase"/>
</dbReference>
<dbReference type="OrthoDB" id="9785698at2"/>
<dbReference type="InterPro" id="IPR004360">
    <property type="entry name" value="Glyas_Fos-R_dOase_dom"/>
</dbReference>
<dbReference type="PROSITE" id="PS51819">
    <property type="entry name" value="VOC"/>
    <property type="match status" value="2"/>
</dbReference>
<dbReference type="STRING" id="1385514.N782_20795"/>
<dbReference type="AlphaFoldDB" id="A0A0A2T6Q4"/>
<dbReference type="PANTHER" id="PTHR36110:SF2">
    <property type="entry name" value="RING-CLEAVING DIOXYGENASE MHQE-RELATED"/>
    <property type="match status" value="1"/>
</dbReference>
<dbReference type="Gene3D" id="3.10.180.10">
    <property type="entry name" value="2,3-Dihydroxybiphenyl 1,2-Dioxygenase, domain 1"/>
    <property type="match status" value="2"/>
</dbReference>
<proteinExistence type="predicted"/>
<feature type="domain" description="VOC" evidence="1">
    <location>
        <begin position="148"/>
        <end position="265"/>
    </location>
</feature>
<dbReference type="EMBL" id="AVBF01000078">
    <property type="protein sequence ID" value="KGP71184.1"/>
    <property type="molecule type" value="Genomic_DNA"/>
</dbReference>
<dbReference type="InterPro" id="IPR037523">
    <property type="entry name" value="VOC_core"/>
</dbReference>
<feature type="domain" description="VOC" evidence="1">
    <location>
        <begin position="7"/>
        <end position="127"/>
    </location>
</feature>
<dbReference type="GO" id="GO:0051213">
    <property type="term" value="F:dioxygenase activity"/>
    <property type="evidence" value="ECO:0007669"/>
    <property type="project" value="UniProtKB-KW"/>
</dbReference>
<evidence type="ECO:0000313" key="3">
    <source>
        <dbReference type="Proteomes" id="UP000030147"/>
    </source>
</evidence>
<dbReference type="RefSeq" id="WP_036823613.1">
    <property type="nucleotide sequence ID" value="NZ_AVBF01000078.1"/>
</dbReference>
<gene>
    <name evidence="2" type="ORF">N782_20795</name>
</gene>
<dbReference type="PANTHER" id="PTHR36110">
    <property type="entry name" value="RING-CLEAVING DIOXYGENASE MHQE-RELATED"/>
    <property type="match status" value="1"/>
</dbReference>
<name>A0A0A2T6Q4_9BACI</name>
<keyword evidence="2" id="KW-0560">Oxidoreductase</keyword>
<comment type="caution">
    <text evidence="2">The sequence shown here is derived from an EMBL/GenBank/DDBJ whole genome shotgun (WGS) entry which is preliminary data.</text>
</comment>
<dbReference type="eggNOG" id="COG0346">
    <property type="taxonomic scope" value="Bacteria"/>
</dbReference>
<keyword evidence="3" id="KW-1185">Reference proteome</keyword>
<evidence type="ECO:0000313" key="2">
    <source>
        <dbReference type="EMBL" id="KGP71184.1"/>
    </source>
</evidence>
<sequence length="307" mass="34304">MNLETSGIHHITALVNDPQTNVDFYENTLGLRLVKKTVNFDDPGIYHLYFGDKIGTPGTIITFFPLESAPSGRIGSGQVERTLFQIPIGASGSWKDYFSSKSIDFEETNHGIWFTDPDGIKLGLVEEDSTSSVYWEQSTMKEDVAIQGFYGAILNSLKPFETGNLLEAMGFKHSADKDDYSMYKGSGDIGSHIWLNRSAVPRGLGGAGTVHHIAFRTEKESDQALWQEFLTSEQGLRITPVMDRQYFKSVYFHEPGGILFEITTDEPGFVTDEDIDVLGQTLTLPEWLETQRPQIEATITEIKRGES</sequence>
<organism evidence="2 3">
    <name type="scientific">Pontibacillus yanchengensis Y32</name>
    <dbReference type="NCBI Taxonomy" id="1385514"/>
    <lineage>
        <taxon>Bacteria</taxon>
        <taxon>Bacillati</taxon>
        <taxon>Bacillota</taxon>
        <taxon>Bacilli</taxon>
        <taxon>Bacillales</taxon>
        <taxon>Bacillaceae</taxon>
        <taxon>Pontibacillus</taxon>
    </lineage>
</organism>
<accession>A0A0A2T6Q4</accession>